<dbReference type="EMBL" id="JAENIM010000013">
    <property type="protein sequence ID" value="MBK1790034.1"/>
    <property type="molecule type" value="Genomic_DNA"/>
</dbReference>
<comment type="caution">
    <text evidence="1">The sequence shown here is derived from an EMBL/GenBank/DDBJ whole genome shotgun (WGS) entry which is preliminary data.</text>
</comment>
<sequence>MDAPFLGAEQELIVGVETVIESDALDESRGVVFEDDGETGYFYARDYSVPDQLFVDALLIYNVQGVTDREKPCKLKIIWTRNFSAAALMINLVPHAVFHFEEQCGYAKNPFPEPDPSTGWTHSDELLGTRDLFFPKQTNTEQGVDLNT</sequence>
<protein>
    <submittedName>
        <fullName evidence="1">DUF2251 domain-containing protein</fullName>
    </submittedName>
</protein>
<gene>
    <name evidence="1" type="ORF">JIN82_02565</name>
</gene>
<keyword evidence="2" id="KW-1185">Reference proteome</keyword>
<dbReference type="RefSeq" id="WP_200310077.1">
    <property type="nucleotide sequence ID" value="NZ_JAENIM010000013.1"/>
</dbReference>
<reference evidence="1" key="1">
    <citation type="submission" date="2021-01" db="EMBL/GenBank/DDBJ databases">
        <title>Modified the classification status of verrucomicrobia.</title>
        <authorList>
            <person name="Feng X."/>
        </authorList>
    </citation>
    <scope>NUCLEOTIDE SEQUENCE</scope>
    <source>
        <strain evidence="1">_KCTC 22039</strain>
    </source>
</reference>
<evidence type="ECO:0000313" key="1">
    <source>
        <dbReference type="EMBL" id="MBK1790034.1"/>
    </source>
</evidence>
<organism evidence="1 2">
    <name type="scientific">Persicirhabdus sediminis</name>
    <dbReference type="NCBI Taxonomy" id="454144"/>
    <lineage>
        <taxon>Bacteria</taxon>
        <taxon>Pseudomonadati</taxon>
        <taxon>Verrucomicrobiota</taxon>
        <taxon>Verrucomicrobiia</taxon>
        <taxon>Verrucomicrobiales</taxon>
        <taxon>Verrucomicrobiaceae</taxon>
        <taxon>Persicirhabdus</taxon>
    </lineage>
</organism>
<evidence type="ECO:0000313" key="2">
    <source>
        <dbReference type="Proteomes" id="UP000624703"/>
    </source>
</evidence>
<dbReference type="AlphaFoldDB" id="A0A8J7SHR7"/>
<proteinExistence type="predicted"/>
<dbReference type="InterPro" id="IPR014449">
    <property type="entry name" value="UCP007050_HI0931"/>
</dbReference>
<accession>A0A8J7SHR7</accession>
<dbReference type="Pfam" id="PF10008">
    <property type="entry name" value="DUF2251"/>
    <property type="match status" value="1"/>
</dbReference>
<dbReference type="Proteomes" id="UP000624703">
    <property type="component" value="Unassembled WGS sequence"/>
</dbReference>
<name>A0A8J7SHR7_9BACT</name>